<dbReference type="AlphaFoldDB" id="A0A937D459"/>
<gene>
    <name evidence="2" type="ORF">JI739_06570</name>
</gene>
<feature type="transmembrane region" description="Helical" evidence="1">
    <location>
        <begin position="12"/>
        <end position="30"/>
    </location>
</feature>
<protein>
    <submittedName>
        <fullName evidence="2">Uncharacterized protein</fullName>
    </submittedName>
</protein>
<dbReference type="Proteomes" id="UP000613011">
    <property type="component" value="Unassembled WGS sequence"/>
</dbReference>
<evidence type="ECO:0000256" key="1">
    <source>
        <dbReference type="SAM" id="Phobius"/>
    </source>
</evidence>
<reference evidence="2" key="1">
    <citation type="submission" date="2021-01" db="EMBL/GenBank/DDBJ databases">
        <title>Ramlibacter sp. strain AW1 16S ribosomal RNA gene Genome sequencing and assembly.</title>
        <authorList>
            <person name="Kang M."/>
        </authorList>
    </citation>
    <scope>NUCLEOTIDE SEQUENCE</scope>
    <source>
        <strain evidence="2">AW1</strain>
    </source>
</reference>
<keyword evidence="1" id="KW-0472">Membrane</keyword>
<keyword evidence="1" id="KW-0812">Transmembrane</keyword>
<dbReference type="RefSeq" id="WP_201683002.1">
    <property type="nucleotide sequence ID" value="NZ_JAEQNA010000001.1"/>
</dbReference>
<organism evidence="2 3">
    <name type="scientific">Ramlibacter aurantiacus</name>
    <dbReference type="NCBI Taxonomy" id="2801330"/>
    <lineage>
        <taxon>Bacteria</taxon>
        <taxon>Pseudomonadati</taxon>
        <taxon>Pseudomonadota</taxon>
        <taxon>Betaproteobacteria</taxon>
        <taxon>Burkholderiales</taxon>
        <taxon>Comamonadaceae</taxon>
        <taxon>Ramlibacter</taxon>
    </lineage>
</organism>
<proteinExistence type="predicted"/>
<evidence type="ECO:0000313" key="2">
    <source>
        <dbReference type="EMBL" id="MBL0420007.1"/>
    </source>
</evidence>
<comment type="caution">
    <text evidence="2">The sequence shown here is derived from an EMBL/GenBank/DDBJ whole genome shotgun (WGS) entry which is preliminary data.</text>
</comment>
<keyword evidence="3" id="KW-1185">Reference proteome</keyword>
<keyword evidence="1" id="KW-1133">Transmembrane helix</keyword>
<feature type="transmembrane region" description="Helical" evidence="1">
    <location>
        <begin position="127"/>
        <end position="147"/>
    </location>
</feature>
<evidence type="ECO:0000313" key="3">
    <source>
        <dbReference type="Proteomes" id="UP000613011"/>
    </source>
</evidence>
<name>A0A937D459_9BURK</name>
<sequence length="162" mass="17144">MNPWNTALREGLVAGSMASLLSTAALIAFGRRETGSMAAPLNAVSHWVHEPEALYVDEPSLRYTGVGYATHHAASILWATLYAAGRQLLTPGRPPSLAGAAATTAVAALVDFKMTPARFTPGFEHRLSHTALVGVYAALALGTYLGARAYRRLDAGHGRTPF</sequence>
<dbReference type="EMBL" id="JAEQNA010000001">
    <property type="protein sequence ID" value="MBL0420007.1"/>
    <property type="molecule type" value="Genomic_DNA"/>
</dbReference>
<accession>A0A937D459</accession>